<reference evidence="1 2" key="1">
    <citation type="submission" date="2019-03" db="EMBL/GenBank/DDBJ databases">
        <title>Novel species of Flavobacterium.</title>
        <authorList>
            <person name="Liu Q."/>
            <person name="Xin Y.-H."/>
        </authorList>
    </citation>
    <scope>NUCLEOTIDE SEQUENCE [LARGE SCALE GENOMIC DNA]</scope>
    <source>
        <strain evidence="1 2">LB2P22</strain>
    </source>
</reference>
<sequence>MKRRQFVKSTAIFTTGALVFSETEIHASISKKESDVLDLKPLVNSKDKISINGFVRDFETLQPITNAKMNVSVKRNRFFPTYRELNSKNGSYTINSGFTNSGKISEKLEIKIIADGYKTYIGYLYLTKNGCNLHSSEWDYNPKFNPEYCPKNNKSFDETTSKFNFHLIKE</sequence>
<evidence type="ECO:0000313" key="2">
    <source>
        <dbReference type="Proteomes" id="UP000294685"/>
    </source>
</evidence>
<name>A0ABY2DPI8_9FLAO</name>
<organism evidence="1 2">
    <name type="scientific">Flavobacterium ranwuense</name>
    <dbReference type="NCBI Taxonomy" id="2541725"/>
    <lineage>
        <taxon>Bacteria</taxon>
        <taxon>Pseudomonadati</taxon>
        <taxon>Bacteroidota</taxon>
        <taxon>Flavobacteriia</taxon>
        <taxon>Flavobacteriales</taxon>
        <taxon>Flavobacteriaceae</taxon>
        <taxon>Flavobacterium</taxon>
    </lineage>
</organism>
<keyword evidence="2" id="KW-1185">Reference proteome</keyword>
<comment type="caution">
    <text evidence="1">The sequence shown here is derived from an EMBL/GenBank/DDBJ whole genome shotgun (WGS) entry which is preliminary data.</text>
</comment>
<dbReference type="RefSeq" id="WP_132071653.1">
    <property type="nucleotide sequence ID" value="NZ_SMLH01000007.1"/>
</dbReference>
<dbReference type="EMBL" id="SMLH01000007">
    <property type="protein sequence ID" value="TDE28225.1"/>
    <property type="molecule type" value="Genomic_DNA"/>
</dbReference>
<proteinExistence type="predicted"/>
<evidence type="ECO:0000313" key="1">
    <source>
        <dbReference type="EMBL" id="TDE28225.1"/>
    </source>
</evidence>
<accession>A0ABY2DPI8</accession>
<protein>
    <submittedName>
        <fullName evidence="1">Uncharacterized protein</fullName>
    </submittedName>
</protein>
<dbReference type="Proteomes" id="UP000294685">
    <property type="component" value="Unassembled WGS sequence"/>
</dbReference>
<gene>
    <name evidence="1" type="ORF">E0I61_11865</name>
</gene>